<evidence type="ECO:0000313" key="2">
    <source>
        <dbReference type="Proteomes" id="UP000006967"/>
    </source>
</evidence>
<proteinExistence type="predicted"/>
<dbReference type="EMBL" id="AHFG01000103">
    <property type="protein sequence ID" value="EJR60580.1"/>
    <property type="molecule type" value="Genomic_DNA"/>
</dbReference>
<organism evidence="1 2">
    <name type="scientific">Bacillus cereus VD154</name>
    <dbReference type="NCBI Taxonomy" id="1053238"/>
    <lineage>
        <taxon>Bacteria</taxon>
        <taxon>Bacillati</taxon>
        <taxon>Bacillota</taxon>
        <taxon>Bacilli</taxon>
        <taxon>Bacillales</taxon>
        <taxon>Bacillaceae</taxon>
        <taxon>Bacillus</taxon>
        <taxon>Bacillus cereus group</taxon>
    </lineage>
</organism>
<comment type="caution">
    <text evidence="1">The sequence shown here is derived from an EMBL/GenBank/DDBJ whole genome shotgun (WGS) entry which is preliminary data.</text>
</comment>
<protein>
    <submittedName>
        <fullName evidence="1">Uncharacterized protein</fullName>
    </submittedName>
</protein>
<dbReference type="Proteomes" id="UP000006967">
    <property type="component" value="Unassembled WGS sequence"/>
</dbReference>
<sequence>MTKENLSNYKTLQIWIKTGHRMYSYFQECCHNAKNMYNTTNFYIRQVYTGLTQGKELQPLQKEVLDYIHKNIGKMNDTQYIHFVFFFHSSEWWCKWENNVLLPVPTKNLLRMLP</sequence>
<dbReference type="AlphaFoldDB" id="A0A9W5KQR2"/>
<evidence type="ECO:0000313" key="1">
    <source>
        <dbReference type="EMBL" id="EJR60580.1"/>
    </source>
</evidence>
<gene>
    <name evidence="1" type="ORF">IK5_06163</name>
</gene>
<reference evidence="1 2" key="1">
    <citation type="submission" date="2012-04" db="EMBL/GenBank/DDBJ databases">
        <title>The Genome Sequence of Bacillus cereus VD154.</title>
        <authorList>
            <consortium name="The Broad Institute Genome Sequencing Platform"/>
            <consortium name="The Broad Institute Genome Sequencing Center for Infectious Disease"/>
            <person name="Feldgarden M."/>
            <person name="Van der Auwera G.A."/>
            <person name="Mahillon J."/>
            <person name="Duprez V."/>
            <person name="Timmery S."/>
            <person name="Mattelet C."/>
            <person name="Dierick K."/>
            <person name="Sun M."/>
            <person name="Yu Z."/>
            <person name="Zhu L."/>
            <person name="Hu X."/>
            <person name="Shank E.B."/>
            <person name="Swiecicka I."/>
            <person name="Hansen B.M."/>
            <person name="Andrup L."/>
            <person name="Young S.K."/>
            <person name="Zeng Q."/>
            <person name="Gargeya S."/>
            <person name="Fitzgerald M."/>
            <person name="Haas B."/>
            <person name="Abouelleil A."/>
            <person name="Alvarado L."/>
            <person name="Arachchi H.M."/>
            <person name="Berlin A."/>
            <person name="Chapman S.B."/>
            <person name="Goldberg J."/>
            <person name="Griggs A."/>
            <person name="Gujja S."/>
            <person name="Hansen M."/>
            <person name="Howarth C."/>
            <person name="Imamovic A."/>
            <person name="Larimer J."/>
            <person name="McCowen C."/>
            <person name="Montmayeur A."/>
            <person name="Murphy C."/>
            <person name="Neiman D."/>
            <person name="Pearson M."/>
            <person name="Priest M."/>
            <person name="Roberts A."/>
            <person name="Saif S."/>
            <person name="Shea T."/>
            <person name="Sisk P."/>
            <person name="Sykes S."/>
            <person name="Wortman J."/>
            <person name="Nusbaum C."/>
            <person name="Birren B."/>
        </authorList>
    </citation>
    <scope>NUCLEOTIDE SEQUENCE [LARGE SCALE GENOMIC DNA]</scope>
    <source>
        <strain evidence="1 2">VD154</strain>
    </source>
</reference>
<accession>A0A9W5KQR2</accession>
<name>A0A9W5KQR2_BACCE</name>